<keyword evidence="2" id="KW-0349">Heme</keyword>
<dbReference type="Pfam" id="PF00067">
    <property type="entry name" value="p450"/>
    <property type="match status" value="1"/>
</dbReference>
<dbReference type="SUPFAM" id="SSF48264">
    <property type="entry name" value="Cytochrome P450"/>
    <property type="match status" value="1"/>
</dbReference>
<comment type="similarity">
    <text evidence="1">Belongs to the cytochrome P450 family.</text>
</comment>
<dbReference type="Gene3D" id="1.10.630.10">
    <property type="entry name" value="Cytochrome P450"/>
    <property type="match status" value="1"/>
</dbReference>
<evidence type="ECO:0000256" key="1">
    <source>
        <dbReference type="ARBA" id="ARBA00010617"/>
    </source>
</evidence>
<dbReference type="GO" id="GO:0016705">
    <property type="term" value="F:oxidoreductase activity, acting on paired donors, with incorporation or reduction of molecular oxygen"/>
    <property type="evidence" value="ECO:0007669"/>
    <property type="project" value="InterPro"/>
</dbReference>
<dbReference type="InterPro" id="IPR036396">
    <property type="entry name" value="Cyt_P450_sf"/>
</dbReference>
<dbReference type="Proteomes" id="UP001327560">
    <property type="component" value="Chromosome 7"/>
</dbReference>
<dbReference type="AlphaFoldDB" id="A0AAQ3KQU4"/>
<keyword evidence="4" id="KW-0560">Oxidoreductase</keyword>
<dbReference type="InterPro" id="IPR001128">
    <property type="entry name" value="Cyt_P450"/>
</dbReference>
<feature type="region of interest" description="Disordered" evidence="6">
    <location>
        <begin position="29"/>
        <end position="64"/>
    </location>
</feature>
<feature type="compositionally biased region" description="Basic and acidic residues" evidence="6">
    <location>
        <begin position="54"/>
        <end position="64"/>
    </location>
</feature>
<evidence type="ECO:0000256" key="5">
    <source>
        <dbReference type="ARBA" id="ARBA00023004"/>
    </source>
</evidence>
<dbReference type="InterPro" id="IPR002401">
    <property type="entry name" value="Cyt_P450_E_grp-I"/>
</dbReference>
<dbReference type="PANTHER" id="PTHR47944">
    <property type="entry name" value="CYTOCHROME P450 98A9"/>
    <property type="match status" value="1"/>
</dbReference>
<dbReference type="PANTHER" id="PTHR47944:SF16">
    <property type="entry name" value="CYTOCHROME P450 FAMILY 1 SUBFAMILY A POLYPEPTIDE 1"/>
    <property type="match status" value="1"/>
</dbReference>
<dbReference type="GO" id="GO:0004497">
    <property type="term" value="F:monooxygenase activity"/>
    <property type="evidence" value="ECO:0007669"/>
    <property type="project" value="InterPro"/>
</dbReference>
<feature type="compositionally biased region" description="Basic and acidic residues" evidence="6">
    <location>
        <begin position="29"/>
        <end position="41"/>
    </location>
</feature>
<organism evidence="7 8">
    <name type="scientific">Canna indica</name>
    <name type="common">Indian-shot</name>
    <dbReference type="NCBI Taxonomy" id="4628"/>
    <lineage>
        <taxon>Eukaryota</taxon>
        <taxon>Viridiplantae</taxon>
        <taxon>Streptophyta</taxon>
        <taxon>Embryophyta</taxon>
        <taxon>Tracheophyta</taxon>
        <taxon>Spermatophyta</taxon>
        <taxon>Magnoliopsida</taxon>
        <taxon>Liliopsida</taxon>
        <taxon>Zingiberales</taxon>
        <taxon>Cannaceae</taxon>
        <taxon>Canna</taxon>
    </lineage>
</organism>
<protein>
    <submittedName>
        <fullName evidence="7">Uncharacterized protein</fullName>
    </submittedName>
</protein>
<sequence>MNLGRPGPVPHFSGRDKISILRIRDRDAYLRPDSKPGRDQDIPNLGPSRPELTPNEHRAVENGESREDMDFVDVLLSLPDEDGNEHMDDVDIKALIHDMIAVATDMSSVMNEWAMTEMIKTPRVLEKVQEELDMVVGQDRLVQEANLGRLTYLWCIIRETFRMHLGARSSSPTNP</sequence>
<proteinExistence type="inferred from homology"/>
<gene>
    <name evidence="7" type="ORF">Cni_G22108</name>
</gene>
<evidence type="ECO:0000256" key="4">
    <source>
        <dbReference type="ARBA" id="ARBA00023002"/>
    </source>
</evidence>
<dbReference type="EMBL" id="CP136896">
    <property type="protein sequence ID" value="WOL13338.1"/>
    <property type="molecule type" value="Genomic_DNA"/>
</dbReference>
<evidence type="ECO:0000256" key="6">
    <source>
        <dbReference type="SAM" id="MobiDB-lite"/>
    </source>
</evidence>
<dbReference type="GO" id="GO:0020037">
    <property type="term" value="F:heme binding"/>
    <property type="evidence" value="ECO:0007669"/>
    <property type="project" value="InterPro"/>
</dbReference>
<dbReference type="PRINTS" id="PR00463">
    <property type="entry name" value="EP450I"/>
</dbReference>
<keyword evidence="8" id="KW-1185">Reference proteome</keyword>
<evidence type="ECO:0000256" key="3">
    <source>
        <dbReference type="ARBA" id="ARBA00022723"/>
    </source>
</evidence>
<keyword evidence="5" id="KW-0408">Iron</keyword>
<keyword evidence="3" id="KW-0479">Metal-binding</keyword>
<accession>A0AAQ3KQU4</accession>
<evidence type="ECO:0000256" key="2">
    <source>
        <dbReference type="ARBA" id="ARBA00022617"/>
    </source>
</evidence>
<name>A0AAQ3KQU4_9LILI</name>
<evidence type="ECO:0000313" key="7">
    <source>
        <dbReference type="EMBL" id="WOL13338.1"/>
    </source>
</evidence>
<evidence type="ECO:0000313" key="8">
    <source>
        <dbReference type="Proteomes" id="UP001327560"/>
    </source>
</evidence>
<dbReference type="GO" id="GO:0005506">
    <property type="term" value="F:iron ion binding"/>
    <property type="evidence" value="ECO:0007669"/>
    <property type="project" value="InterPro"/>
</dbReference>
<reference evidence="7 8" key="1">
    <citation type="submission" date="2023-10" db="EMBL/GenBank/DDBJ databases">
        <title>Chromosome-scale genome assembly provides insights into flower coloration mechanisms of Canna indica.</title>
        <authorList>
            <person name="Li C."/>
        </authorList>
    </citation>
    <scope>NUCLEOTIDE SEQUENCE [LARGE SCALE GENOMIC DNA]</scope>
    <source>
        <tissue evidence="7">Flower</tissue>
    </source>
</reference>